<keyword evidence="3" id="KW-1185">Reference proteome</keyword>
<comment type="caution">
    <text evidence="2">The sequence shown here is derived from an EMBL/GenBank/DDBJ whole genome shotgun (WGS) entry which is preliminary data.</text>
</comment>
<keyword evidence="1" id="KW-0175">Coiled coil</keyword>
<evidence type="ECO:0008006" key="4">
    <source>
        <dbReference type="Google" id="ProtNLM"/>
    </source>
</evidence>
<dbReference type="OrthoDB" id="2985014at2759"/>
<reference evidence="2" key="1">
    <citation type="journal article" date="2020" name="Stud. Mycol.">
        <title>101 Dothideomycetes genomes: a test case for predicting lifestyles and emergence of pathogens.</title>
        <authorList>
            <person name="Haridas S."/>
            <person name="Albert R."/>
            <person name="Binder M."/>
            <person name="Bloem J."/>
            <person name="Labutti K."/>
            <person name="Salamov A."/>
            <person name="Andreopoulos B."/>
            <person name="Baker S."/>
            <person name="Barry K."/>
            <person name="Bills G."/>
            <person name="Bluhm B."/>
            <person name="Cannon C."/>
            <person name="Castanera R."/>
            <person name="Culley D."/>
            <person name="Daum C."/>
            <person name="Ezra D."/>
            <person name="Gonzalez J."/>
            <person name="Henrissat B."/>
            <person name="Kuo A."/>
            <person name="Liang C."/>
            <person name="Lipzen A."/>
            <person name="Lutzoni F."/>
            <person name="Magnuson J."/>
            <person name="Mondo S."/>
            <person name="Nolan M."/>
            <person name="Ohm R."/>
            <person name="Pangilinan J."/>
            <person name="Park H.-J."/>
            <person name="Ramirez L."/>
            <person name="Alfaro M."/>
            <person name="Sun H."/>
            <person name="Tritt A."/>
            <person name="Yoshinaga Y."/>
            <person name="Zwiers L.-H."/>
            <person name="Turgeon B."/>
            <person name="Goodwin S."/>
            <person name="Spatafora J."/>
            <person name="Crous P."/>
            <person name="Grigoriev I."/>
        </authorList>
    </citation>
    <scope>NUCLEOTIDE SEQUENCE</scope>
    <source>
        <strain evidence="2">CBS 101060</strain>
    </source>
</reference>
<name>A0A9P4SAN3_9PEZI</name>
<dbReference type="AlphaFoldDB" id="A0A9P4SAN3"/>
<evidence type="ECO:0000256" key="1">
    <source>
        <dbReference type="SAM" id="Coils"/>
    </source>
</evidence>
<dbReference type="Pfam" id="PF11905">
    <property type="entry name" value="DUF3425"/>
    <property type="match status" value="1"/>
</dbReference>
<feature type="coiled-coil region" evidence="1">
    <location>
        <begin position="44"/>
        <end position="88"/>
    </location>
</feature>
<dbReference type="PANTHER" id="PTHR37012:SF2">
    <property type="entry name" value="BZIP DOMAIN-CONTAINING PROTEIN-RELATED"/>
    <property type="match status" value="1"/>
</dbReference>
<protein>
    <recommendedName>
        <fullName evidence="4">BZIP domain-containing protein</fullName>
    </recommendedName>
</protein>
<dbReference type="CDD" id="cd14688">
    <property type="entry name" value="bZIP_YAP"/>
    <property type="match status" value="1"/>
</dbReference>
<sequence>MEAGEKGLESTLNYQEYGLSRSVSKRSVANLSLQELYRKRAVDRENQRALRNKNKNRMRELEEEVKLLKEALEQSERARKELENEKGTTEFGTLSSNVHLVRNNVGVSSGILPDTHEVTMQQHFAAPYIHSPAPAFDLTIQTSHDQMHTSHLEKGASDLETPFDNHLQFPNYPDTSFNEDFWNNQSFLTVPINPNTDSFMNIADFSLDFSALNHVPEAASLLPSTPPLTPSSTLQDPVLLNYTPQRLLANRIRDAKPPWATTPTWTEPTNRHDHMIMRLITKRRGARDLHEFAHAHFPRIPALLNPVQGDEVSSTIARNIVGIINEYTFPERLAWQISPTEQNYNAIPDFMKPTGAQIAVPHPFWVDTIGWPQSRTRLIHHMDHTQYPLFARLITSTFSINWPGGISQIIVSQPPNLNATNPVKYAGSEHTYVLSPAFIAHVGEPANWTVGQTLVDAFPFLRGAVNVRERADDGGRGVPFGGV</sequence>
<evidence type="ECO:0000313" key="2">
    <source>
        <dbReference type="EMBL" id="KAF2839117.1"/>
    </source>
</evidence>
<dbReference type="EMBL" id="MU006095">
    <property type="protein sequence ID" value="KAF2839117.1"/>
    <property type="molecule type" value="Genomic_DNA"/>
</dbReference>
<dbReference type="Proteomes" id="UP000799429">
    <property type="component" value="Unassembled WGS sequence"/>
</dbReference>
<proteinExistence type="predicted"/>
<dbReference type="PANTHER" id="PTHR37012">
    <property type="entry name" value="B-ZIP TRANSCRIPTION FACTOR (EUROFUNG)-RELATED"/>
    <property type="match status" value="1"/>
</dbReference>
<accession>A0A9P4SAN3</accession>
<evidence type="ECO:0000313" key="3">
    <source>
        <dbReference type="Proteomes" id="UP000799429"/>
    </source>
</evidence>
<gene>
    <name evidence="2" type="ORF">M501DRAFT_992106</name>
</gene>
<dbReference type="InterPro" id="IPR021833">
    <property type="entry name" value="DUF3425"/>
</dbReference>
<organism evidence="2 3">
    <name type="scientific">Patellaria atrata CBS 101060</name>
    <dbReference type="NCBI Taxonomy" id="1346257"/>
    <lineage>
        <taxon>Eukaryota</taxon>
        <taxon>Fungi</taxon>
        <taxon>Dikarya</taxon>
        <taxon>Ascomycota</taxon>
        <taxon>Pezizomycotina</taxon>
        <taxon>Dothideomycetes</taxon>
        <taxon>Dothideomycetes incertae sedis</taxon>
        <taxon>Patellariales</taxon>
        <taxon>Patellariaceae</taxon>
        <taxon>Patellaria</taxon>
    </lineage>
</organism>